<proteinExistence type="predicted"/>
<name>A0A016WKB5_9BILA</name>
<reference evidence="3" key="1">
    <citation type="journal article" date="2015" name="Nat. Genet.">
        <title>The genome and transcriptome of the zoonotic hookworm Ancylostoma ceylanicum identify infection-specific gene families.</title>
        <authorList>
            <person name="Schwarz E.M."/>
            <person name="Hu Y."/>
            <person name="Antoshechkin I."/>
            <person name="Miller M.M."/>
            <person name="Sternberg P.W."/>
            <person name="Aroian R.V."/>
        </authorList>
    </citation>
    <scope>NUCLEOTIDE SEQUENCE</scope>
    <source>
        <strain evidence="3">HY135</strain>
    </source>
</reference>
<protein>
    <submittedName>
        <fullName evidence="2">Uncharacterized protein</fullName>
    </submittedName>
</protein>
<sequence>METDDGSLPGTQDTQESLDSPRTALDDVSQDSLRTAIANDSVDSLHTANGDTSSSSSLGYVLAKQRFVVENVVQQLWAYDIHTSLRESSLIEQNVEVLISYYKFALNSMLIQEKVCRYD</sequence>
<dbReference type="AlphaFoldDB" id="A0A016WKB5"/>
<keyword evidence="3" id="KW-1185">Reference proteome</keyword>
<gene>
    <name evidence="2" type="primary">Acey_s0631.g857</name>
    <name evidence="2" type="ORF">Y032_0631g857</name>
</gene>
<evidence type="ECO:0000313" key="3">
    <source>
        <dbReference type="Proteomes" id="UP000024635"/>
    </source>
</evidence>
<evidence type="ECO:0000256" key="1">
    <source>
        <dbReference type="SAM" id="MobiDB-lite"/>
    </source>
</evidence>
<evidence type="ECO:0000313" key="2">
    <source>
        <dbReference type="EMBL" id="EYC40045.1"/>
    </source>
</evidence>
<dbReference type="EMBL" id="JARK01000231">
    <property type="protein sequence ID" value="EYC40045.1"/>
    <property type="molecule type" value="Genomic_DNA"/>
</dbReference>
<comment type="caution">
    <text evidence="2">The sequence shown here is derived from an EMBL/GenBank/DDBJ whole genome shotgun (WGS) entry which is preliminary data.</text>
</comment>
<feature type="region of interest" description="Disordered" evidence="1">
    <location>
        <begin position="1"/>
        <end position="25"/>
    </location>
</feature>
<dbReference type="Proteomes" id="UP000024635">
    <property type="component" value="Unassembled WGS sequence"/>
</dbReference>
<accession>A0A016WKB5</accession>
<feature type="compositionally biased region" description="Polar residues" evidence="1">
    <location>
        <begin position="9"/>
        <end position="20"/>
    </location>
</feature>
<organism evidence="2 3">
    <name type="scientific">Ancylostoma ceylanicum</name>
    <dbReference type="NCBI Taxonomy" id="53326"/>
    <lineage>
        <taxon>Eukaryota</taxon>
        <taxon>Metazoa</taxon>
        <taxon>Ecdysozoa</taxon>
        <taxon>Nematoda</taxon>
        <taxon>Chromadorea</taxon>
        <taxon>Rhabditida</taxon>
        <taxon>Rhabditina</taxon>
        <taxon>Rhabditomorpha</taxon>
        <taxon>Strongyloidea</taxon>
        <taxon>Ancylostomatidae</taxon>
        <taxon>Ancylostomatinae</taxon>
        <taxon>Ancylostoma</taxon>
    </lineage>
</organism>